<evidence type="ECO:0000256" key="3">
    <source>
        <dbReference type="ARBA" id="ARBA00022884"/>
    </source>
</evidence>
<dbReference type="InterPro" id="IPR020594">
    <property type="entry name" value="Ribosomal_bL9_bac/chp"/>
</dbReference>
<keyword evidence="2 7" id="KW-0699">rRNA-binding</keyword>
<evidence type="ECO:0000256" key="4">
    <source>
        <dbReference type="ARBA" id="ARBA00022980"/>
    </source>
</evidence>
<sequence>MAKRVQVVLNKDISKLGKSGDLLDVAPGYARNYLVPQGLAMRATPGVIKQVERRREKERQRLLEVKQQAEARKTALATIGRLRIEKQAGEGNAIFGTVTAQDIADIIQANINYEVDKRGITVPEISTLGVYKAEVRLHPEVISEVEFEVMPAKGEG</sequence>
<dbReference type="Gene3D" id="3.10.430.100">
    <property type="entry name" value="Ribosomal protein L9, C-terminal domain"/>
    <property type="match status" value="1"/>
</dbReference>
<dbReference type="Gene3D" id="3.40.5.10">
    <property type="entry name" value="Ribosomal protein L9, N-terminal domain"/>
    <property type="match status" value="1"/>
</dbReference>
<evidence type="ECO:0000256" key="7">
    <source>
        <dbReference type="HAMAP-Rule" id="MF_00503"/>
    </source>
</evidence>
<dbReference type="EMBL" id="JADEWZ010000024">
    <property type="protein sequence ID" value="MBE9117347.1"/>
    <property type="molecule type" value="Genomic_DNA"/>
</dbReference>
<evidence type="ECO:0000313" key="9">
    <source>
        <dbReference type="EMBL" id="MBE9117347.1"/>
    </source>
</evidence>
<dbReference type="HAMAP" id="MF_00503">
    <property type="entry name" value="Ribosomal_bL9"/>
    <property type="match status" value="1"/>
</dbReference>
<keyword evidence="3 7" id="KW-0694">RNA-binding</keyword>
<dbReference type="Pfam" id="PF01281">
    <property type="entry name" value="Ribosomal_L9_N"/>
    <property type="match status" value="1"/>
</dbReference>
<evidence type="ECO:0000256" key="6">
    <source>
        <dbReference type="ARBA" id="ARBA00035292"/>
    </source>
</evidence>
<comment type="function">
    <text evidence="7">Binds to the 23S rRNA.</text>
</comment>
<comment type="caution">
    <text evidence="9">The sequence shown here is derived from an EMBL/GenBank/DDBJ whole genome shotgun (WGS) entry which is preliminary data.</text>
</comment>
<evidence type="ECO:0000256" key="5">
    <source>
        <dbReference type="ARBA" id="ARBA00023274"/>
    </source>
</evidence>
<dbReference type="NCBIfam" id="TIGR00158">
    <property type="entry name" value="L9"/>
    <property type="match status" value="1"/>
</dbReference>
<evidence type="ECO:0000313" key="10">
    <source>
        <dbReference type="Proteomes" id="UP000654482"/>
    </source>
</evidence>
<dbReference type="Proteomes" id="UP000654482">
    <property type="component" value="Unassembled WGS sequence"/>
</dbReference>
<dbReference type="GO" id="GO:0006412">
    <property type="term" value="P:translation"/>
    <property type="evidence" value="ECO:0007669"/>
    <property type="project" value="UniProtKB-UniRule"/>
</dbReference>
<protein>
    <recommendedName>
        <fullName evidence="6 7">Large ribosomal subunit protein bL9</fullName>
    </recommendedName>
</protein>
<keyword evidence="10" id="KW-1185">Reference proteome</keyword>
<dbReference type="InterPro" id="IPR009027">
    <property type="entry name" value="Ribosomal_bL9/RNase_H1_N"/>
</dbReference>
<evidence type="ECO:0000256" key="1">
    <source>
        <dbReference type="ARBA" id="ARBA00010605"/>
    </source>
</evidence>
<dbReference type="GO" id="GO:0005840">
    <property type="term" value="C:ribosome"/>
    <property type="evidence" value="ECO:0007669"/>
    <property type="project" value="UniProtKB-KW"/>
</dbReference>
<organism evidence="9 10">
    <name type="scientific">Lusitaniella coriacea LEGE 07157</name>
    <dbReference type="NCBI Taxonomy" id="945747"/>
    <lineage>
        <taxon>Bacteria</taxon>
        <taxon>Bacillati</taxon>
        <taxon>Cyanobacteriota</taxon>
        <taxon>Cyanophyceae</taxon>
        <taxon>Spirulinales</taxon>
        <taxon>Lusitaniellaceae</taxon>
        <taxon>Lusitaniella</taxon>
    </lineage>
</organism>
<dbReference type="InterPro" id="IPR000244">
    <property type="entry name" value="Ribosomal_bL9"/>
</dbReference>
<keyword evidence="4 7" id="KW-0689">Ribosomal protein</keyword>
<feature type="domain" description="Ribosomal protein L9" evidence="8">
    <location>
        <begin position="17"/>
        <end position="44"/>
    </location>
</feature>
<dbReference type="InterPro" id="IPR036791">
    <property type="entry name" value="Ribosomal_bL9_C_sf"/>
</dbReference>
<dbReference type="InterPro" id="IPR020069">
    <property type="entry name" value="Ribosomal_bL9_C"/>
</dbReference>
<accession>A0A8J7IU80</accession>
<dbReference type="Pfam" id="PF03948">
    <property type="entry name" value="Ribosomal_L9_C"/>
    <property type="match status" value="1"/>
</dbReference>
<gene>
    <name evidence="7 9" type="primary">rplI</name>
    <name evidence="7" type="synonym">rpl9</name>
    <name evidence="9" type="ORF">IQ249_15720</name>
</gene>
<dbReference type="AlphaFoldDB" id="A0A8J7IU80"/>
<dbReference type="PROSITE" id="PS00651">
    <property type="entry name" value="RIBOSOMAL_L9"/>
    <property type="match status" value="1"/>
</dbReference>
<dbReference type="GO" id="GO:0019843">
    <property type="term" value="F:rRNA binding"/>
    <property type="evidence" value="ECO:0007669"/>
    <property type="project" value="UniProtKB-UniRule"/>
</dbReference>
<dbReference type="GO" id="GO:1990904">
    <property type="term" value="C:ribonucleoprotein complex"/>
    <property type="evidence" value="ECO:0007669"/>
    <property type="project" value="UniProtKB-KW"/>
</dbReference>
<dbReference type="RefSeq" id="WP_194030437.1">
    <property type="nucleotide sequence ID" value="NZ_JADEWZ010000024.1"/>
</dbReference>
<name>A0A8J7IU80_9CYAN</name>
<reference evidence="9" key="1">
    <citation type="submission" date="2020-10" db="EMBL/GenBank/DDBJ databases">
        <authorList>
            <person name="Castelo-Branco R."/>
            <person name="Eusebio N."/>
            <person name="Adriana R."/>
            <person name="Vieira A."/>
            <person name="Brugerolle De Fraissinette N."/>
            <person name="Rezende De Castro R."/>
            <person name="Schneider M.P."/>
            <person name="Vasconcelos V."/>
            <person name="Leao P.N."/>
        </authorList>
    </citation>
    <scope>NUCLEOTIDE SEQUENCE</scope>
    <source>
        <strain evidence="9">LEGE 07157</strain>
    </source>
</reference>
<dbReference type="InterPro" id="IPR020070">
    <property type="entry name" value="Ribosomal_bL9_N"/>
</dbReference>
<dbReference type="PANTHER" id="PTHR21368">
    <property type="entry name" value="50S RIBOSOMAL PROTEIN L9"/>
    <property type="match status" value="1"/>
</dbReference>
<dbReference type="GO" id="GO:0003735">
    <property type="term" value="F:structural constituent of ribosome"/>
    <property type="evidence" value="ECO:0007669"/>
    <property type="project" value="InterPro"/>
</dbReference>
<dbReference type="FunFam" id="3.40.5.10:FF:000003">
    <property type="entry name" value="50S ribosomal protein L9"/>
    <property type="match status" value="1"/>
</dbReference>
<dbReference type="SUPFAM" id="SSF55653">
    <property type="entry name" value="Ribosomal protein L9 C-domain"/>
    <property type="match status" value="1"/>
</dbReference>
<dbReference type="SUPFAM" id="SSF55658">
    <property type="entry name" value="L9 N-domain-like"/>
    <property type="match status" value="1"/>
</dbReference>
<dbReference type="InterPro" id="IPR036935">
    <property type="entry name" value="Ribosomal_bL9_N_sf"/>
</dbReference>
<proteinExistence type="inferred from homology"/>
<evidence type="ECO:0000256" key="2">
    <source>
        <dbReference type="ARBA" id="ARBA00022730"/>
    </source>
</evidence>
<comment type="similarity">
    <text evidence="1 7">Belongs to the bacterial ribosomal protein bL9 family.</text>
</comment>
<keyword evidence="5 7" id="KW-0687">Ribonucleoprotein</keyword>
<evidence type="ECO:0000259" key="8">
    <source>
        <dbReference type="PROSITE" id="PS00651"/>
    </source>
</evidence>